<comment type="similarity">
    <text evidence="1">Belongs to the thioredoxin family. DsbA subfamily.</text>
</comment>
<evidence type="ECO:0000313" key="10">
    <source>
        <dbReference type="Proteomes" id="UP000055702"/>
    </source>
</evidence>
<evidence type="ECO:0000256" key="6">
    <source>
        <dbReference type="PIRSR" id="PIRSR001488-1"/>
    </source>
</evidence>
<evidence type="ECO:0000256" key="7">
    <source>
        <dbReference type="SAM" id="SignalP"/>
    </source>
</evidence>
<feature type="chain" id="PRO_5007125859" description="Thiol:disulfide interchange protein" evidence="7">
    <location>
        <begin position="21"/>
        <end position="218"/>
    </location>
</feature>
<evidence type="ECO:0000256" key="1">
    <source>
        <dbReference type="ARBA" id="ARBA00005791"/>
    </source>
</evidence>
<evidence type="ECO:0000313" key="9">
    <source>
        <dbReference type="EMBL" id="KVX00752.1"/>
    </source>
</evidence>
<evidence type="ECO:0000256" key="4">
    <source>
        <dbReference type="ARBA" id="ARBA00023284"/>
    </source>
</evidence>
<comment type="subcellular location">
    <subcellularLocation>
        <location evidence="5">Periplasm</location>
    </subcellularLocation>
</comment>
<protein>
    <recommendedName>
        <fullName evidence="5">Thiol:disulfide interchange protein</fullName>
    </recommendedName>
</protein>
<dbReference type="GO" id="GO:0016491">
    <property type="term" value="F:oxidoreductase activity"/>
    <property type="evidence" value="ECO:0007669"/>
    <property type="project" value="InterPro"/>
</dbReference>
<dbReference type="Pfam" id="PF01323">
    <property type="entry name" value="DSBA"/>
    <property type="match status" value="1"/>
</dbReference>
<dbReference type="SUPFAM" id="SSF52833">
    <property type="entry name" value="Thioredoxin-like"/>
    <property type="match status" value="1"/>
</dbReference>
<dbReference type="CDD" id="cd03019">
    <property type="entry name" value="DsbA_DsbA"/>
    <property type="match status" value="1"/>
</dbReference>
<dbReference type="InterPro" id="IPR050824">
    <property type="entry name" value="Thiol_disulfide_DsbA"/>
</dbReference>
<evidence type="ECO:0000259" key="8">
    <source>
        <dbReference type="Pfam" id="PF01323"/>
    </source>
</evidence>
<dbReference type="RefSeq" id="WP_059746764.1">
    <property type="nucleotide sequence ID" value="NZ_JBOZOX010000002.1"/>
</dbReference>
<evidence type="ECO:0000256" key="5">
    <source>
        <dbReference type="PIRNR" id="PIRNR001488"/>
    </source>
</evidence>
<dbReference type="Proteomes" id="UP000055702">
    <property type="component" value="Unassembled WGS sequence"/>
</dbReference>
<dbReference type="PANTHER" id="PTHR35891">
    <property type="entry name" value="THIOL:DISULFIDE INTERCHANGE PROTEIN DSBA"/>
    <property type="match status" value="1"/>
</dbReference>
<gene>
    <name evidence="9" type="ORF">AWJ07_19900</name>
</gene>
<keyword evidence="2 7" id="KW-0732">Signal</keyword>
<keyword evidence="5" id="KW-0574">Periplasm</keyword>
<comment type="caution">
    <text evidence="9">The sequence shown here is derived from an EMBL/GenBank/DDBJ whole genome shotgun (WGS) entry which is preliminary data.</text>
</comment>
<evidence type="ECO:0000256" key="3">
    <source>
        <dbReference type="ARBA" id="ARBA00023157"/>
    </source>
</evidence>
<dbReference type="GO" id="GO:0042597">
    <property type="term" value="C:periplasmic space"/>
    <property type="evidence" value="ECO:0007669"/>
    <property type="project" value="UniProtKB-SubCell"/>
</dbReference>
<dbReference type="EMBL" id="LRDC01000036">
    <property type="protein sequence ID" value="KVX00752.1"/>
    <property type="molecule type" value="Genomic_DNA"/>
</dbReference>
<dbReference type="InterPro" id="IPR036249">
    <property type="entry name" value="Thioredoxin-like_sf"/>
</dbReference>
<dbReference type="InterPro" id="IPR023205">
    <property type="entry name" value="DsbA/DsbL"/>
</dbReference>
<feature type="domain" description="DSBA-like thioredoxin" evidence="8">
    <location>
        <begin position="43"/>
        <end position="200"/>
    </location>
</feature>
<dbReference type="PANTHER" id="PTHR35891:SF2">
    <property type="entry name" value="THIOL:DISULFIDE INTERCHANGE PROTEIN DSBA"/>
    <property type="match status" value="1"/>
</dbReference>
<proteinExistence type="inferred from homology"/>
<dbReference type="Gene3D" id="3.40.30.10">
    <property type="entry name" value="Glutaredoxin"/>
    <property type="match status" value="1"/>
</dbReference>
<dbReference type="InterPro" id="IPR001853">
    <property type="entry name" value="DSBA-like_thioredoxin_dom"/>
</dbReference>
<evidence type="ECO:0000256" key="2">
    <source>
        <dbReference type="ARBA" id="ARBA00022729"/>
    </source>
</evidence>
<reference evidence="9 10" key="1">
    <citation type="submission" date="2016-01" db="EMBL/GenBank/DDBJ databases">
        <title>Draft genome of the antarctic isolate Shewanella frigidimarina Ag06-30.</title>
        <authorList>
            <person name="Parmeciano Di Noto G."/>
            <person name="Vazquez S."/>
            <person name="Mac Cormack W."/>
            <person name="Iriarte A."/>
            <person name="Quiroga C."/>
        </authorList>
    </citation>
    <scope>NUCLEOTIDE SEQUENCE [LARGE SCALE GENOMIC DNA]</scope>
    <source>
        <strain evidence="9 10">Ag06-30</strain>
    </source>
</reference>
<dbReference type="PIRSF" id="PIRSF001488">
    <property type="entry name" value="Tdi_protein"/>
    <property type="match status" value="1"/>
</dbReference>
<keyword evidence="3 5" id="KW-1015">Disulfide bond</keyword>
<feature type="disulfide bond" description="Redox-active" evidence="6">
    <location>
        <begin position="51"/>
        <end position="54"/>
    </location>
</feature>
<sequence length="218" mass="24500">MIKYFAIVLTLITASFSTFATPFVAGKHYTQISNNMVPSEPKVTEFFSFYCHNCFNMESQYLPEIKAGLDKKIAFDSKHVDFMNSDLGTEVMRALAVIHKFDNKEALKIAMFGAIQGKDNTGGHDHAAAGHEHKSQINNRDDIKNVFAQFGVDAEQYDTVADSADTNKKLSIWRQQQVTYAVQSVPAFIVNDKYAINLNEMRSLDDIIGVINYLALKQ</sequence>
<name>A0A106BY47_SHEFR</name>
<feature type="signal peptide" evidence="7">
    <location>
        <begin position="1"/>
        <end position="20"/>
    </location>
</feature>
<dbReference type="AlphaFoldDB" id="A0A106BY47"/>
<accession>A0A106BY47</accession>
<keyword evidence="4" id="KW-0676">Redox-active center</keyword>
<organism evidence="9">
    <name type="scientific">Shewanella frigidimarina</name>
    <dbReference type="NCBI Taxonomy" id="56812"/>
    <lineage>
        <taxon>Bacteria</taxon>
        <taxon>Pseudomonadati</taxon>
        <taxon>Pseudomonadota</taxon>
        <taxon>Gammaproteobacteria</taxon>
        <taxon>Alteromonadales</taxon>
        <taxon>Shewanellaceae</taxon>
        <taxon>Shewanella</taxon>
    </lineage>
</organism>